<keyword evidence="3" id="KW-0805">Transcription regulation</keyword>
<gene>
    <name evidence="8" type="ORF">ENW48_06875</name>
</gene>
<proteinExistence type="predicted"/>
<dbReference type="GO" id="GO:0003677">
    <property type="term" value="F:DNA binding"/>
    <property type="evidence" value="ECO:0007669"/>
    <property type="project" value="UniProtKB-KW"/>
</dbReference>
<dbReference type="Pfam" id="PF00072">
    <property type="entry name" value="Response_reg"/>
    <property type="match status" value="1"/>
</dbReference>
<dbReference type="InterPro" id="IPR050595">
    <property type="entry name" value="Bact_response_regulator"/>
</dbReference>
<dbReference type="FunFam" id="3.40.50.2300:FF:000001">
    <property type="entry name" value="DNA-binding response regulator PhoB"/>
    <property type="match status" value="1"/>
</dbReference>
<dbReference type="Gene3D" id="3.40.50.2300">
    <property type="match status" value="1"/>
</dbReference>
<dbReference type="InterPro" id="IPR001789">
    <property type="entry name" value="Sig_transdc_resp-reg_receiver"/>
</dbReference>
<keyword evidence="2" id="KW-0902">Two-component regulatory system</keyword>
<keyword evidence="4" id="KW-0238">DNA-binding</keyword>
<organism evidence="8">
    <name type="scientific">Desulfobacca acetoxidans</name>
    <dbReference type="NCBI Taxonomy" id="60893"/>
    <lineage>
        <taxon>Bacteria</taxon>
        <taxon>Pseudomonadati</taxon>
        <taxon>Thermodesulfobacteriota</taxon>
        <taxon>Desulfobaccia</taxon>
        <taxon>Desulfobaccales</taxon>
        <taxon>Desulfobaccaceae</taxon>
        <taxon>Desulfobacca</taxon>
    </lineage>
</organism>
<dbReference type="PROSITE" id="PS50110">
    <property type="entry name" value="RESPONSE_REGULATORY"/>
    <property type="match status" value="1"/>
</dbReference>
<evidence type="ECO:0000256" key="5">
    <source>
        <dbReference type="ARBA" id="ARBA00023163"/>
    </source>
</evidence>
<dbReference type="SUPFAM" id="SSF52172">
    <property type="entry name" value="CheY-like"/>
    <property type="match status" value="1"/>
</dbReference>
<dbReference type="PANTHER" id="PTHR44591:SF18">
    <property type="entry name" value="REGULATORY PROTEIN"/>
    <property type="match status" value="1"/>
</dbReference>
<evidence type="ECO:0000259" key="7">
    <source>
        <dbReference type="PROSITE" id="PS50110"/>
    </source>
</evidence>
<dbReference type="SMART" id="SM00448">
    <property type="entry name" value="REC"/>
    <property type="match status" value="1"/>
</dbReference>
<evidence type="ECO:0000256" key="1">
    <source>
        <dbReference type="ARBA" id="ARBA00022553"/>
    </source>
</evidence>
<evidence type="ECO:0000313" key="8">
    <source>
        <dbReference type="EMBL" id="HGZ11927.1"/>
    </source>
</evidence>
<feature type="modified residue" description="4-aspartylphosphate" evidence="6">
    <location>
        <position position="52"/>
    </location>
</feature>
<protein>
    <submittedName>
        <fullName evidence="8">Response regulator</fullName>
    </submittedName>
</protein>
<evidence type="ECO:0000256" key="2">
    <source>
        <dbReference type="ARBA" id="ARBA00023012"/>
    </source>
</evidence>
<accession>A0A7C5ALX8</accession>
<evidence type="ECO:0000256" key="3">
    <source>
        <dbReference type="ARBA" id="ARBA00023015"/>
    </source>
</evidence>
<reference evidence="8" key="1">
    <citation type="journal article" date="2020" name="mSystems">
        <title>Genome- and Community-Level Interaction Insights into Carbon Utilization and Element Cycling Functions of Hydrothermarchaeota in Hydrothermal Sediment.</title>
        <authorList>
            <person name="Zhou Z."/>
            <person name="Liu Y."/>
            <person name="Xu W."/>
            <person name="Pan J."/>
            <person name="Luo Z.H."/>
            <person name="Li M."/>
        </authorList>
    </citation>
    <scope>NUCLEOTIDE SEQUENCE [LARGE SCALE GENOMIC DNA]</scope>
    <source>
        <strain evidence="8">SpSt-853</strain>
    </source>
</reference>
<dbReference type="PANTHER" id="PTHR44591">
    <property type="entry name" value="STRESS RESPONSE REGULATOR PROTEIN 1"/>
    <property type="match status" value="1"/>
</dbReference>
<dbReference type="GO" id="GO:0000160">
    <property type="term" value="P:phosphorelay signal transduction system"/>
    <property type="evidence" value="ECO:0007669"/>
    <property type="project" value="UniProtKB-KW"/>
</dbReference>
<dbReference type="AlphaFoldDB" id="A0A7C5ALX8"/>
<feature type="domain" description="Response regulatory" evidence="7">
    <location>
        <begin position="3"/>
        <end position="115"/>
    </location>
</feature>
<evidence type="ECO:0000256" key="6">
    <source>
        <dbReference type="PROSITE-ProRule" id="PRU00169"/>
    </source>
</evidence>
<comment type="caution">
    <text evidence="8">The sequence shown here is derived from an EMBL/GenBank/DDBJ whole genome shotgun (WGS) entry which is preliminary data.</text>
</comment>
<sequence>MKTILVVDDEDAIRNLIAEEMREEGYEVLTADNARDALKIVEDQPLDLVILDIRMPGMDGLEALPRILGLKENIKVILNTAYSVYKESFMSWAADAYIIKSSDLNELKAKVKELIGSGS</sequence>
<keyword evidence="1 6" id="KW-0597">Phosphoprotein</keyword>
<dbReference type="CDD" id="cd17554">
    <property type="entry name" value="REC_TrrA-like"/>
    <property type="match status" value="1"/>
</dbReference>
<dbReference type="InterPro" id="IPR011006">
    <property type="entry name" value="CheY-like_superfamily"/>
</dbReference>
<dbReference type="EMBL" id="DTKJ01000047">
    <property type="protein sequence ID" value="HGZ11927.1"/>
    <property type="molecule type" value="Genomic_DNA"/>
</dbReference>
<evidence type="ECO:0000256" key="4">
    <source>
        <dbReference type="ARBA" id="ARBA00023125"/>
    </source>
</evidence>
<name>A0A7C5ALX8_9BACT</name>
<keyword evidence="5" id="KW-0804">Transcription</keyword>